<organism evidence="2 3">
    <name type="scientific">Aaosphaeria arxii CBS 175.79</name>
    <dbReference type="NCBI Taxonomy" id="1450172"/>
    <lineage>
        <taxon>Eukaryota</taxon>
        <taxon>Fungi</taxon>
        <taxon>Dikarya</taxon>
        <taxon>Ascomycota</taxon>
        <taxon>Pezizomycotina</taxon>
        <taxon>Dothideomycetes</taxon>
        <taxon>Pleosporomycetidae</taxon>
        <taxon>Pleosporales</taxon>
        <taxon>Pleosporales incertae sedis</taxon>
        <taxon>Aaosphaeria</taxon>
    </lineage>
</organism>
<dbReference type="RefSeq" id="XP_033384030.1">
    <property type="nucleotide sequence ID" value="XM_033521643.1"/>
</dbReference>
<protein>
    <submittedName>
        <fullName evidence="2">Uncharacterized protein</fullName>
    </submittedName>
</protein>
<dbReference type="Proteomes" id="UP000799778">
    <property type="component" value="Unassembled WGS sequence"/>
</dbReference>
<sequence>MTTITLLVEPPTRTMSFALNRKRSRLMLESDDEDDSRLVPAHALAGSSSSTGHLFNSNNNSSNAASLLSPTDSLKKTRTQGELDELDIIPAGEAWKVDLKSLLENVPMRPKPDGSLLQPHDNNARYQRGKSITVLCVQGALQLHYDLLCDALPELYSISPSLQAVVLCRDPSSHTPTNTIPFSLPLLQAVNPGNNSFVKLGLLHPLGGGHCPLDALVVIDAQGRRRLVLPFGWGAGRHAGTAGGKLVRDTLMSLLRSCVEALAREG</sequence>
<name>A0A6A5XSF4_9PLEO</name>
<dbReference type="GeneID" id="54279040"/>
<evidence type="ECO:0000313" key="3">
    <source>
        <dbReference type="Proteomes" id="UP000799778"/>
    </source>
</evidence>
<keyword evidence="3" id="KW-1185">Reference proteome</keyword>
<reference evidence="2" key="1">
    <citation type="journal article" date="2020" name="Stud. Mycol.">
        <title>101 Dothideomycetes genomes: a test case for predicting lifestyles and emergence of pathogens.</title>
        <authorList>
            <person name="Haridas S."/>
            <person name="Albert R."/>
            <person name="Binder M."/>
            <person name="Bloem J."/>
            <person name="Labutti K."/>
            <person name="Salamov A."/>
            <person name="Andreopoulos B."/>
            <person name="Baker S."/>
            <person name="Barry K."/>
            <person name="Bills G."/>
            <person name="Bluhm B."/>
            <person name="Cannon C."/>
            <person name="Castanera R."/>
            <person name="Culley D."/>
            <person name="Daum C."/>
            <person name="Ezra D."/>
            <person name="Gonzalez J."/>
            <person name="Henrissat B."/>
            <person name="Kuo A."/>
            <person name="Liang C."/>
            <person name="Lipzen A."/>
            <person name="Lutzoni F."/>
            <person name="Magnuson J."/>
            <person name="Mondo S."/>
            <person name="Nolan M."/>
            <person name="Ohm R."/>
            <person name="Pangilinan J."/>
            <person name="Park H.-J."/>
            <person name="Ramirez L."/>
            <person name="Alfaro M."/>
            <person name="Sun H."/>
            <person name="Tritt A."/>
            <person name="Yoshinaga Y."/>
            <person name="Zwiers L.-H."/>
            <person name="Turgeon B."/>
            <person name="Goodwin S."/>
            <person name="Spatafora J."/>
            <person name="Crous P."/>
            <person name="Grigoriev I."/>
        </authorList>
    </citation>
    <scope>NUCLEOTIDE SEQUENCE</scope>
    <source>
        <strain evidence="2">CBS 175.79</strain>
    </source>
</reference>
<dbReference type="OrthoDB" id="5390017at2759"/>
<dbReference type="AlphaFoldDB" id="A0A6A5XSF4"/>
<accession>A0A6A5XSF4</accession>
<dbReference type="EMBL" id="ML978069">
    <property type="protein sequence ID" value="KAF2015691.1"/>
    <property type="molecule type" value="Genomic_DNA"/>
</dbReference>
<feature type="region of interest" description="Disordered" evidence="1">
    <location>
        <begin position="47"/>
        <end position="72"/>
    </location>
</feature>
<evidence type="ECO:0000313" key="2">
    <source>
        <dbReference type="EMBL" id="KAF2015691.1"/>
    </source>
</evidence>
<feature type="compositionally biased region" description="Low complexity" evidence="1">
    <location>
        <begin position="56"/>
        <end position="69"/>
    </location>
</feature>
<gene>
    <name evidence="2" type="ORF">BU24DRAFT_183467</name>
</gene>
<evidence type="ECO:0000256" key="1">
    <source>
        <dbReference type="SAM" id="MobiDB-lite"/>
    </source>
</evidence>
<proteinExistence type="predicted"/>